<evidence type="ECO:0000256" key="1">
    <source>
        <dbReference type="SAM" id="MobiDB-lite"/>
    </source>
</evidence>
<proteinExistence type="predicted"/>
<keyword evidence="2" id="KW-1133">Transmembrane helix</keyword>
<keyword evidence="5" id="KW-1185">Reference proteome</keyword>
<feature type="transmembrane region" description="Helical" evidence="2">
    <location>
        <begin position="21"/>
        <end position="39"/>
    </location>
</feature>
<evidence type="ECO:0000256" key="2">
    <source>
        <dbReference type="SAM" id="Phobius"/>
    </source>
</evidence>
<dbReference type="AlphaFoldDB" id="A0A8J7ABB9"/>
<feature type="region of interest" description="Disordered" evidence="1">
    <location>
        <begin position="193"/>
        <end position="220"/>
    </location>
</feature>
<sequence length="220" mass="24184">MEKRRENGRIISKAISFLFNRISLIVVAVALVLLIGGRFEIASATQPNAELEIQKLASCYALGTDAIGRGNLLEGKNIYRNCFTQDAVLTAVFPDGASETRIGTDSWADFVYSVFQGNGYLATQHLMGTINISFKNNKATMTSYLHATHKRSETSIDVANGTYEDEVVNRNGQWKIRNRTLTLIDFLNLSSPTSGSSAANARTANSSTTFVRPNIPRLKQ</sequence>
<protein>
    <submittedName>
        <fullName evidence="4">Nuclear transport factor 2 family protein</fullName>
    </submittedName>
</protein>
<dbReference type="Pfam" id="PF13577">
    <property type="entry name" value="SnoaL_4"/>
    <property type="match status" value="1"/>
</dbReference>
<comment type="caution">
    <text evidence="4">The sequence shown here is derived from an EMBL/GenBank/DDBJ whole genome shotgun (WGS) entry which is preliminary data.</text>
</comment>
<dbReference type="CDD" id="cd00531">
    <property type="entry name" value="NTF2_like"/>
    <property type="match status" value="1"/>
</dbReference>
<dbReference type="InterPro" id="IPR032710">
    <property type="entry name" value="NTF2-like_dom_sf"/>
</dbReference>
<evidence type="ECO:0000313" key="4">
    <source>
        <dbReference type="EMBL" id="MBE9022267.1"/>
    </source>
</evidence>
<reference evidence="4" key="1">
    <citation type="submission" date="2020-10" db="EMBL/GenBank/DDBJ databases">
        <authorList>
            <person name="Castelo-Branco R."/>
            <person name="Eusebio N."/>
            <person name="Adriana R."/>
            <person name="Vieira A."/>
            <person name="Brugerolle De Fraissinette N."/>
            <person name="Rezende De Castro R."/>
            <person name="Schneider M.P."/>
            <person name="Vasconcelos V."/>
            <person name="Leao P.N."/>
        </authorList>
    </citation>
    <scope>NUCLEOTIDE SEQUENCE</scope>
    <source>
        <strain evidence="4">LEGE 12446</strain>
    </source>
</reference>
<dbReference type="RefSeq" id="WP_193914840.1">
    <property type="nucleotide sequence ID" value="NZ_JADEXS020000001.1"/>
</dbReference>
<dbReference type="Gene3D" id="3.10.450.50">
    <property type="match status" value="1"/>
</dbReference>
<dbReference type="SUPFAM" id="SSF54427">
    <property type="entry name" value="NTF2-like"/>
    <property type="match status" value="1"/>
</dbReference>
<feature type="domain" description="SnoaL-like" evidence="3">
    <location>
        <begin position="49"/>
        <end position="180"/>
    </location>
</feature>
<keyword evidence="2" id="KW-0472">Membrane</keyword>
<dbReference type="EMBL" id="JADEXS010000069">
    <property type="protein sequence ID" value="MBE9022267.1"/>
    <property type="molecule type" value="Genomic_DNA"/>
</dbReference>
<name>A0A8J7ABB9_DESMC</name>
<evidence type="ECO:0000259" key="3">
    <source>
        <dbReference type="Pfam" id="PF13577"/>
    </source>
</evidence>
<dbReference type="Proteomes" id="UP000622533">
    <property type="component" value="Unassembled WGS sequence"/>
</dbReference>
<feature type="compositionally biased region" description="Low complexity" evidence="1">
    <location>
        <begin position="193"/>
        <end position="209"/>
    </location>
</feature>
<dbReference type="InterPro" id="IPR037401">
    <property type="entry name" value="SnoaL-like"/>
</dbReference>
<keyword evidence="2" id="KW-0812">Transmembrane</keyword>
<evidence type="ECO:0000313" key="5">
    <source>
        <dbReference type="Proteomes" id="UP000622533"/>
    </source>
</evidence>
<organism evidence="4 5">
    <name type="scientific">Desmonostoc muscorum LEGE 12446</name>
    <dbReference type="NCBI Taxonomy" id="1828758"/>
    <lineage>
        <taxon>Bacteria</taxon>
        <taxon>Bacillati</taxon>
        <taxon>Cyanobacteriota</taxon>
        <taxon>Cyanophyceae</taxon>
        <taxon>Nostocales</taxon>
        <taxon>Nostocaceae</taxon>
        <taxon>Desmonostoc</taxon>
    </lineage>
</organism>
<gene>
    <name evidence="4" type="ORF">IQ276_07425</name>
</gene>
<accession>A0A8J7ABB9</accession>